<dbReference type="Gene3D" id="3.40.1280.10">
    <property type="match status" value="1"/>
</dbReference>
<accession>A0ABP0TE52</accession>
<keyword evidence="3" id="KW-0808">Transferase</keyword>
<dbReference type="SUPFAM" id="SSF75217">
    <property type="entry name" value="alpha/beta knot"/>
    <property type="match status" value="1"/>
</dbReference>
<evidence type="ECO:0000313" key="7">
    <source>
        <dbReference type="Proteomes" id="UP001497512"/>
    </source>
</evidence>
<gene>
    <name evidence="6" type="ORF">CSSPTR1EN2_LOCUS2461</name>
</gene>
<reference evidence="6" key="1">
    <citation type="submission" date="2024-02" db="EMBL/GenBank/DDBJ databases">
        <authorList>
            <consortium name="ELIXIR-Norway"/>
            <consortium name="Elixir Norway"/>
        </authorList>
    </citation>
    <scope>NUCLEOTIDE SEQUENCE</scope>
</reference>
<dbReference type="PANTHER" id="PTHR42786">
    <property type="entry name" value="TRNA/RRNA METHYLTRANSFERASE"/>
    <property type="match status" value="1"/>
</dbReference>
<dbReference type="Pfam" id="PF00588">
    <property type="entry name" value="SpoU_methylase"/>
    <property type="match status" value="1"/>
</dbReference>
<feature type="domain" description="tRNA/rRNA methyltransferase SpoU type" evidence="5">
    <location>
        <begin position="66"/>
        <end position="214"/>
    </location>
</feature>
<evidence type="ECO:0000256" key="1">
    <source>
        <dbReference type="ARBA" id="ARBA00007228"/>
    </source>
</evidence>
<evidence type="ECO:0000256" key="3">
    <source>
        <dbReference type="ARBA" id="ARBA00022679"/>
    </source>
</evidence>
<dbReference type="InterPro" id="IPR029026">
    <property type="entry name" value="tRNA_m1G_MTases_N"/>
</dbReference>
<evidence type="ECO:0000313" key="6">
    <source>
        <dbReference type="EMBL" id="CAK9194308.1"/>
    </source>
</evidence>
<protein>
    <recommendedName>
        <fullName evidence="5">tRNA/rRNA methyltransferase SpoU type domain-containing protein</fullName>
    </recommendedName>
</protein>
<dbReference type="InterPro" id="IPR004384">
    <property type="entry name" value="RNA_MeTrfase_TrmJ/LasT"/>
</dbReference>
<keyword evidence="2" id="KW-0489">Methyltransferase</keyword>
<sequence length="336" mass="37447">MLQRPVGCWRCGWRLGRRVPAWARDGARSCHELQAQIGARKEEIEKKEEMEENQEMGCKRSLLGRVRVVLVSPQQAGNIGSVCRVTTNFECNDLWLVNPQCNYKGEEAQVMAANAASRSKLEQVHVSESLSAALKGCSMAVGFTRRSGGLRLPDIHLSNLNIPSLGDLNLALIFGREDRGLTNMELLQCTHVCSIPSGKGTGSLNLSHAVAVALSRLYEAAHQEKAEDCEVYLPQTSTAYKNLPGTASIEEVDNLIRRWEQMLLACNKLTVLVDEPNYRMQERMLIHMRRMMMRAGPSLREVGFLHGFLTTVNTITSSIASSQLKRRPRNTSQSNP</sequence>
<dbReference type="EMBL" id="OZ019902">
    <property type="protein sequence ID" value="CAK9194308.1"/>
    <property type="molecule type" value="Genomic_DNA"/>
</dbReference>
<evidence type="ECO:0000259" key="5">
    <source>
        <dbReference type="Pfam" id="PF00588"/>
    </source>
</evidence>
<proteinExistence type="inferred from homology"/>
<dbReference type="PANTHER" id="PTHR42786:SF2">
    <property type="entry name" value="TRNA (CYTIDINE_URIDINE-2'-O-)-METHYLTRANSFERASE TRMJ"/>
    <property type="match status" value="1"/>
</dbReference>
<organism evidence="6 7">
    <name type="scientific">Sphagnum troendelagicum</name>
    <dbReference type="NCBI Taxonomy" id="128251"/>
    <lineage>
        <taxon>Eukaryota</taxon>
        <taxon>Viridiplantae</taxon>
        <taxon>Streptophyta</taxon>
        <taxon>Embryophyta</taxon>
        <taxon>Bryophyta</taxon>
        <taxon>Sphagnophytina</taxon>
        <taxon>Sphagnopsida</taxon>
        <taxon>Sphagnales</taxon>
        <taxon>Sphagnaceae</taxon>
        <taxon>Sphagnum</taxon>
    </lineage>
</organism>
<comment type="similarity">
    <text evidence="1">Belongs to the class IV-like SAM-binding methyltransferase superfamily. RNA methyltransferase TrmH family.</text>
</comment>
<keyword evidence="7" id="KW-1185">Reference proteome</keyword>
<evidence type="ECO:0000256" key="4">
    <source>
        <dbReference type="ARBA" id="ARBA00022691"/>
    </source>
</evidence>
<dbReference type="InterPro" id="IPR029028">
    <property type="entry name" value="Alpha/beta_knot_MTases"/>
</dbReference>
<dbReference type="InterPro" id="IPR001537">
    <property type="entry name" value="SpoU_MeTrfase"/>
</dbReference>
<name>A0ABP0TE52_9BRYO</name>
<dbReference type="Proteomes" id="UP001497512">
    <property type="component" value="Chromosome 10"/>
</dbReference>
<evidence type="ECO:0000256" key="2">
    <source>
        <dbReference type="ARBA" id="ARBA00022603"/>
    </source>
</evidence>
<dbReference type="CDD" id="cd18093">
    <property type="entry name" value="SpoU-like_TrmJ"/>
    <property type="match status" value="1"/>
</dbReference>
<dbReference type="Gene3D" id="1.10.8.590">
    <property type="match status" value="1"/>
</dbReference>
<keyword evidence="4" id="KW-0949">S-adenosyl-L-methionine</keyword>